<dbReference type="Proteomes" id="UP000054217">
    <property type="component" value="Unassembled WGS sequence"/>
</dbReference>
<evidence type="ECO:0000313" key="1">
    <source>
        <dbReference type="EMBL" id="KIO10040.1"/>
    </source>
</evidence>
<proteinExistence type="predicted"/>
<gene>
    <name evidence="1" type="ORF">M404DRAFT_996022</name>
</gene>
<protein>
    <submittedName>
        <fullName evidence="1">Uncharacterized protein</fullName>
    </submittedName>
</protein>
<dbReference type="OrthoDB" id="5518345at2759"/>
<dbReference type="AlphaFoldDB" id="A0A0C3P957"/>
<reference evidence="2" key="2">
    <citation type="submission" date="2015-01" db="EMBL/GenBank/DDBJ databases">
        <title>Evolutionary Origins and Diversification of the Mycorrhizal Mutualists.</title>
        <authorList>
            <consortium name="DOE Joint Genome Institute"/>
            <consortium name="Mycorrhizal Genomics Consortium"/>
            <person name="Kohler A."/>
            <person name="Kuo A."/>
            <person name="Nagy L.G."/>
            <person name="Floudas D."/>
            <person name="Copeland A."/>
            <person name="Barry K.W."/>
            <person name="Cichocki N."/>
            <person name="Veneault-Fourrey C."/>
            <person name="LaButti K."/>
            <person name="Lindquist E.A."/>
            <person name="Lipzen A."/>
            <person name="Lundell T."/>
            <person name="Morin E."/>
            <person name="Murat C."/>
            <person name="Riley R."/>
            <person name="Ohm R."/>
            <person name="Sun H."/>
            <person name="Tunlid A."/>
            <person name="Henrissat B."/>
            <person name="Grigoriev I.V."/>
            <person name="Hibbett D.S."/>
            <person name="Martin F."/>
        </authorList>
    </citation>
    <scope>NUCLEOTIDE SEQUENCE [LARGE SCALE GENOMIC DNA]</scope>
    <source>
        <strain evidence="2">Marx 270</strain>
    </source>
</reference>
<sequence>MPTITMMLKNVVAYNKYKNEVLGQGGRIIHDYEDLGFTAELPQQLFQELQSTSSIAGGDIASFELDSGVTIQLQ</sequence>
<dbReference type="EMBL" id="KN831953">
    <property type="protein sequence ID" value="KIO10040.1"/>
    <property type="molecule type" value="Genomic_DNA"/>
</dbReference>
<reference evidence="1 2" key="1">
    <citation type="submission" date="2014-04" db="EMBL/GenBank/DDBJ databases">
        <authorList>
            <consortium name="DOE Joint Genome Institute"/>
            <person name="Kuo A."/>
            <person name="Kohler A."/>
            <person name="Costa M.D."/>
            <person name="Nagy L.G."/>
            <person name="Floudas D."/>
            <person name="Copeland A."/>
            <person name="Barry K.W."/>
            <person name="Cichocki N."/>
            <person name="Veneault-Fourrey C."/>
            <person name="LaButti K."/>
            <person name="Lindquist E.A."/>
            <person name="Lipzen A."/>
            <person name="Lundell T."/>
            <person name="Morin E."/>
            <person name="Murat C."/>
            <person name="Sun H."/>
            <person name="Tunlid A."/>
            <person name="Henrissat B."/>
            <person name="Grigoriev I.V."/>
            <person name="Hibbett D.S."/>
            <person name="Martin F."/>
            <person name="Nordberg H.P."/>
            <person name="Cantor M.N."/>
            <person name="Hua S.X."/>
        </authorList>
    </citation>
    <scope>NUCLEOTIDE SEQUENCE [LARGE SCALE GENOMIC DNA]</scope>
    <source>
        <strain evidence="1 2">Marx 270</strain>
    </source>
</reference>
<dbReference type="Gene3D" id="3.30.70.80">
    <property type="entry name" value="Peptidase S8 propeptide/proteinase inhibitor I9"/>
    <property type="match status" value="1"/>
</dbReference>
<keyword evidence="2" id="KW-1185">Reference proteome</keyword>
<evidence type="ECO:0000313" key="2">
    <source>
        <dbReference type="Proteomes" id="UP000054217"/>
    </source>
</evidence>
<name>A0A0C3P957_PISTI</name>
<dbReference type="HOGENOM" id="CLU_2688778_0_0_1"/>
<dbReference type="InParanoid" id="A0A0C3P957"/>
<organism evidence="1 2">
    <name type="scientific">Pisolithus tinctorius Marx 270</name>
    <dbReference type="NCBI Taxonomy" id="870435"/>
    <lineage>
        <taxon>Eukaryota</taxon>
        <taxon>Fungi</taxon>
        <taxon>Dikarya</taxon>
        <taxon>Basidiomycota</taxon>
        <taxon>Agaricomycotina</taxon>
        <taxon>Agaricomycetes</taxon>
        <taxon>Agaricomycetidae</taxon>
        <taxon>Boletales</taxon>
        <taxon>Sclerodermatineae</taxon>
        <taxon>Pisolithaceae</taxon>
        <taxon>Pisolithus</taxon>
    </lineage>
</organism>
<dbReference type="InterPro" id="IPR037045">
    <property type="entry name" value="S8pro/Inhibitor_I9_sf"/>
</dbReference>
<accession>A0A0C3P957</accession>